<evidence type="ECO:0000256" key="1">
    <source>
        <dbReference type="SAM" id="MobiDB-lite"/>
    </source>
</evidence>
<feature type="compositionally biased region" description="Pro residues" evidence="1">
    <location>
        <begin position="767"/>
        <end position="780"/>
    </location>
</feature>
<feature type="region of interest" description="Disordered" evidence="1">
    <location>
        <begin position="505"/>
        <end position="881"/>
    </location>
</feature>
<feature type="compositionally biased region" description="Polar residues" evidence="1">
    <location>
        <begin position="474"/>
        <end position="491"/>
    </location>
</feature>
<feature type="compositionally biased region" description="Gly residues" evidence="1">
    <location>
        <begin position="831"/>
        <end position="843"/>
    </location>
</feature>
<reference evidence="3" key="2">
    <citation type="journal article" date="2018" name="Nat. Commun.">
        <title>Extreme sensitivity to ultraviolet light in the fungal pathogen causing white-nose syndrome of bats.</title>
        <authorList>
            <person name="Palmer J.M."/>
            <person name="Drees K.P."/>
            <person name="Foster J.T."/>
            <person name="Lindner D.L."/>
        </authorList>
    </citation>
    <scope>NUCLEOTIDE SEQUENCE [LARGE SCALE GENOMIC DNA]</scope>
    <source>
        <strain evidence="3">UAMH 10579</strain>
    </source>
</reference>
<feature type="region of interest" description="Disordered" evidence="1">
    <location>
        <begin position="1"/>
        <end position="178"/>
    </location>
</feature>
<feature type="compositionally biased region" description="Polar residues" evidence="1">
    <location>
        <begin position="61"/>
        <end position="75"/>
    </location>
</feature>
<feature type="compositionally biased region" description="Polar residues" evidence="1">
    <location>
        <begin position="111"/>
        <end position="126"/>
    </location>
</feature>
<gene>
    <name evidence="2" type="ORF">VE01_09485</name>
</gene>
<dbReference type="Proteomes" id="UP000091956">
    <property type="component" value="Unassembled WGS sequence"/>
</dbReference>
<feature type="compositionally biased region" description="Polar residues" evidence="1">
    <location>
        <begin position="505"/>
        <end position="533"/>
    </location>
</feature>
<feature type="compositionally biased region" description="Polar residues" evidence="1">
    <location>
        <begin position="705"/>
        <end position="715"/>
    </location>
</feature>
<feature type="compositionally biased region" description="Basic and acidic residues" evidence="1">
    <location>
        <begin position="166"/>
        <end position="178"/>
    </location>
</feature>
<feature type="compositionally biased region" description="Pro residues" evidence="1">
    <location>
        <begin position="1042"/>
        <end position="1058"/>
    </location>
</feature>
<dbReference type="GeneID" id="28842871"/>
<sequence>MALIFAPTTAPMGDWAGVFQQPKPPPSSPRPSDISDATSLTRVDSSHSSGSRSEHRQSKSLRNMFSKSSSKKQTYNPPPIPEIGALADRLPYNDGPRHRVELTPTELSDDISISRTSTNGGSSVSDGASFIDSPTGAHPPQMSEKLARVFGTKPPLAGPKAGRMHPQGEEKPPSRKRDSFLAAMPKRSLERPPTSAGPPTISLPLAAPPAKWEPPPFFKGLSGAVKHGSLMTCGVTANAVIYLSTHDKAGKNVAALGFGSDPVKADKAKEKHRQRVVETLGKAEWSRKIFVLTSAGYLLQFSCDGAFNRLPELSIRLSRHSVAFASDVIPGRHWVIQITTVYDGLSAITAGELSATPAPPAKQRPGSKSTYVKPIKQFLLILDNGEDLDTWLTAVRHEIDVLGGKASSETPATNNLELSRSPLSETTNAFPIPSPVNEPLYSPHSDDTNDNNDPLPWETDERTANLPPWPADEQTPQPSRATNTLSSVPSTKSIEEHLLDSLRDSNTYSQPRSSGGRTFFTSPSASRNSSPTRSPIYESFPPAHTAEDEEGRYGFGEFGQHQQQQQQQHHQQQRPNAANIRERRQSAQGARPPALDAIIAATTTPPLPPTTPPNDPSQPPRRPSRRTPPTAVKTRLSIVEDQPSPAMLSDELMDEISAPAISPKSRARRQMQRGAPAMPIPPPRSGKRTSSLPSSRGGAGGASLPMSQGMGSSPTEGEGESDDEFQFHHWTSRLSPPPRAHTPTSPSFGMAELAQSSSSEHIAGLGAPPPLPLFSYPFPPSTSSSPAPTEDPSFSDPSLSPRPLVIAPHTARANAKAQAARDKRVSINGAPGAGIGLGLGAGAGRERRTSIGRPGEGGKRISIARSSGSGGADGREKRDSIVVMRERRVPPKPLNSRGFIAVPTDGGASGYTGSGGASSAPGGYATYGAGGGGGGGFASYGAGGGGGYGTYGGVAGGVTTGRVVKAVDRMVIRERGASIGNSYGERSPTALRSPPALKSPTFPIMMAQGGGGERPVTREGGGRPKSRKGGEGGGGGAGEVVGPPPAPPPTRGLPPVPPGGAGRARGMSGAGR</sequence>
<proteinExistence type="predicted"/>
<feature type="compositionally biased region" description="Gly residues" evidence="1">
    <location>
        <begin position="1059"/>
        <end position="1072"/>
    </location>
</feature>
<evidence type="ECO:0000313" key="2">
    <source>
        <dbReference type="EMBL" id="OBT92513.1"/>
    </source>
</evidence>
<feature type="compositionally biased region" description="Low complexity" evidence="1">
    <location>
        <begin position="592"/>
        <end position="604"/>
    </location>
</feature>
<feature type="region of interest" description="Disordered" evidence="1">
    <location>
        <begin position="405"/>
        <end position="491"/>
    </location>
</feature>
<evidence type="ECO:0000313" key="3">
    <source>
        <dbReference type="Proteomes" id="UP000091956"/>
    </source>
</evidence>
<protein>
    <recommendedName>
        <fullName evidence="4">PH domain-containing protein</fullName>
    </recommendedName>
</protein>
<dbReference type="STRING" id="342668.A0A1B8G9K5"/>
<name>A0A1B8G9K5_9PEZI</name>
<dbReference type="EMBL" id="KV460266">
    <property type="protein sequence ID" value="OBT92513.1"/>
    <property type="molecule type" value="Genomic_DNA"/>
</dbReference>
<dbReference type="OrthoDB" id="1749473at2759"/>
<feature type="compositionally biased region" description="Low complexity" evidence="1">
    <location>
        <begin position="560"/>
        <end position="570"/>
    </location>
</feature>
<keyword evidence="3" id="KW-1185">Reference proteome</keyword>
<dbReference type="RefSeq" id="XP_018126246.1">
    <property type="nucleotide sequence ID" value="XM_018278898.2"/>
</dbReference>
<feature type="region of interest" description="Disordered" evidence="1">
    <location>
        <begin position="979"/>
        <end position="1072"/>
    </location>
</feature>
<feature type="compositionally biased region" description="Pro residues" evidence="1">
    <location>
        <begin position="605"/>
        <end position="621"/>
    </location>
</feature>
<feature type="compositionally biased region" description="Polar residues" evidence="1">
    <location>
        <begin position="407"/>
        <end position="429"/>
    </location>
</feature>
<organism evidence="2 3">
    <name type="scientific">Pseudogymnoascus verrucosus</name>
    <dbReference type="NCBI Taxonomy" id="342668"/>
    <lineage>
        <taxon>Eukaryota</taxon>
        <taxon>Fungi</taxon>
        <taxon>Dikarya</taxon>
        <taxon>Ascomycota</taxon>
        <taxon>Pezizomycotina</taxon>
        <taxon>Leotiomycetes</taxon>
        <taxon>Thelebolales</taxon>
        <taxon>Thelebolaceae</taxon>
        <taxon>Pseudogymnoascus</taxon>
    </lineage>
</organism>
<dbReference type="AlphaFoldDB" id="A0A1B8G9K5"/>
<reference evidence="2 3" key="1">
    <citation type="submission" date="2016-03" db="EMBL/GenBank/DDBJ databases">
        <title>Comparative genomics of Pseudogymnoascus destructans, the fungus causing white-nose syndrome of bats.</title>
        <authorList>
            <person name="Palmer J.M."/>
            <person name="Drees K.P."/>
            <person name="Foster J.T."/>
            <person name="Lindner D.L."/>
        </authorList>
    </citation>
    <scope>NUCLEOTIDE SEQUENCE [LARGE SCALE GENOMIC DNA]</scope>
    <source>
        <strain evidence="2 3">UAMH 10579</strain>
    </source>
</reference>
<evidence type="ECO:0008006" key="4">
    <source>
        <dbReference type="Google" id="ProtNLM"/>
    </source>
</evidence>
<accession>A0A1B8G9K5</accession>